<organism evidence="1">
    <name type="scientific">Paenibacillus sp. SYP-B3998</name>
    <dbReference type="NCBI Taxonomy" id="2678564"/>
    <lineage>
        <taxon>Bacteria</taxon>
        <taxon>Bacillati</taxon>
        <taxon>Bacillota</taxon>
        <taxon>Bacilli</taxon>
        <taxon>Bacillales</taxon>
        <taxon>Paenibacillaceae</taxon>
        <taxon>Paenibacillus</taxon>
    </lineage>
</organism>
<accession>A0A6G3ZUS6</accession>
<comment type="caution">
    <text evidence="1">The sequence shown here is derived from an EMBL/GenBank/DDBJ whole genome shotgun (WGS) entry which is preliminary data.</text>
</comment>
<dbReference type="RefSeq" id="WP_163941898.1">
    <property type="nucleotide sequence ID" value="NZ_JAAIKC010000001.1"/>
</dbReference>
<dbReference type="EMBL" id="JAAIKC010000001">
    <property type="protein sequence ID" value="NEW05331.1"/>
    <property type="molecule type" value="Genomic_DNA"/>
</dbReference>
<gene>
    <name evidence="1" type="ORF">GK047_04770</name>
</gene>
<protein>
    <submittedName>
        <fullName evidence="1">Uncharacterized protein</fullName>
    </submittedName>
</protein>
<proteinExistence type="predicted"/>
<evidence type="ECO:0000313" key="1">
    <source>
        <dbReference type="EMBL" id="NEW05331.1"/>
    </source>
</evidence>
<name>A0A6G3ZUS6_9BACL</name>
<dbReference type="AlphaFoldDB" id="A0A6G3ZUS6"/>
<reference evidence="1" key="1">
    <citation type="submission" date="2020-02" db="EMBL/GenBank/DDBJ databases">
        <authorList>
            <person name="Shen X.-R."/>
            <person name="Zhang Y.-X."/>
        </authorList>
    </citation>
    <scope>NUCLEOTIDE SEQUENCE</scope>
    <source>
        <strain evidence="1">SYP-B3998</strain>
    </source>
</reference>
<sequence>MSFSTHAISQLESALNQVCNIYFPANISEIENTKDAAISFRQSLASLHQHTFNLEVKIDSEETKLSSLVPELQKHFTDNEKSRQKQFDKNEEF</sequence>